<dbReference type="EMBL" id="AGEJ01000005">
    <property type="protein sequence ID" value="EMD17479.1"/>
    <property type="molecule type" value="Genomic_DNA"/>
</dbReference>
<evidence type="ECO:0000256" key="7">
    <source>
        <dbReference type="ARBA" id="ARBA00022842"/>
    </source>
</evidence>
<gene>
    <name evidence="10" type="ORF">HMPREF9943_00266</name>
</gene>
<evidence type="ECO:0000256" key="2">
    <source>
        <dbReference type="ARBA" id="ARBA00001946"/>
    </source>
</evidence>
<proteinExistence type="predicted"/>
<dbReference type="Gene3D" id="3.60.10.10">
    <property type="entry name" value="Endonuclease/exonuclease/phosphatase"/>
    <property type="match status" value="1"/>
</dbReference>
<evidence type="ECO:0000256" key="3">
    <source>
        <dbReference type="ARBA" id="ARBA00022722"/>
    </source>
</evidence>
<comment type="caution">
    <text evidence="10">The sequence shown here is derived from an EMBL/GenBank/DDBJ whole genome shotgun (WGS) entry which is preliminary data.</text>
</comment>
<comment type="cofactor">
    <cofactor evidence="2">
        <name>Mg(2+)</name>
        <dbReference type="ChEBI" id="CHEBI:18420"/>
    </cofactor>
</comment>
<comment type="cofactor">
    <cofactor evidence="1">
        <name>Mn(2+)</name>
        <dbReference type="ChEBI" id="CHEBI:29035"/>
    </cofactor>
</comment>
<evidence type="ECO:0000259" key="9">
    <source>
        <dbReference type="Pfam" id="PF03372"/>
    </source>
</evidence>
<protein>
    <recommendedName>
        <fullName evidence="9">Endonuclease/exonuclease/phosphatase domain-containing protein</fullName>
    </recommendedName>
</protein>
<dbReference type="InterPro" id="IPR005135">
    <property type="entry name" value="Endo/exonuclease/phosphatase"/>
</dbReference>
<dbReference type="PANTHER" id="PTHR15822">
    <property type="entry name" value="TRAF AND TNF RECEPTOR-ASSOCIATED PROTEIN"/>
    <property type="match status" value="1"/>
</dbReference>
<dbReference type="OrthoDB" id="7616949at2"/>
<reference evidence="10 11" key="1">
    <citation type="submission" date="2013-02" db="EMBL/GenBank/DDBJ databases">
        <title>The Genome Sequence of Lactobacillus catenaformis F0143.</title>
        <authorList>
            <consortium name="The Broad Institute Genome Sequencing Platform"/>
            <person name="Earl A."/>
            <person name="Ward D."/>
            <person name="Feldgarden M."/>
            <person name="Gevers D."/>
            <person name="Izard J."/>
            <person name="Blanton J.M."/>
            <person name="Mathney J."/>
            <person name="Dewhirst F.E."/>
            <person name="Young S.K."/>
            <person name="Zeng Q."/>
            <person name="Gargeya S."/>
            <person name="Fitzgerald M."/>
            <person name="Haas B."/>
            <person name="Abouelleil A."/>
            <person name="Alvarado L."/>
            <person name="Arachchi H.M."/>
            <person name="Berlin A."/>
            <person name="Chapman S.B."/>
            <person name="Gearin G."/>
            <person name="Goldberg J."/>
            <person name="Griggs A."/>
            <person name="Gujja S."/>
            <person name="Hansen M."/>
            <person name="Heiman D."/>
            <person name="Howarth C."/>
            <person name="Larimer J."/>
            <person name="Lui A."/>
            <person name="MacDonald P.J.P."/>
            <person name="McCowen C."/>
            <person name="Montmayeur A."/>
            <person name="Murphy C."/>
            <person name="Neiman D."/>
            <person name="Pearson M."/>
            <person name="Priest M."/>
            <person name="Roberts A."/>
            <person name="Saif S."/>
            <person name="Shea T."/>
            <person name="Sisk P."/>
            <person name="Stolte C."/>
            <person name="Sykes S."/>
            <person name="Wortman J."/>
            <person name="Nusbaum C."/>
            <person name="Birren B."/>
        </authorList>
    </citation>
    <scope>NUCLEOTIDE SEQUENCE [LARGE SCALE GENOMIC DNA]</scope>
    <source>
        <strain evidence="10 11">OT 569</strain>
    </source>
</reference>
<dbReference type="RefSeq" id="WP_004801328.1">
    <property type="nucleotide sequence ID" value="NZ_KB446646.1"/>
</dbReference>
<feature type="domain" description="Endonuclease/exonuclease/phosphatase" evidence="9">
    <location>
        <begin position="59"/>
        <end position="294"/>
    </location>
</feature>
<evidence type="ECO:0000256" key="5">
    <source>
        <dbReference type="ARBA" id="ARBA00022763"/>
    </source>
</evidence>
<dbReference type="InterPro" id="IPR051547">
    <property type="entry name" value="TDP2-like"/>
</dbReference>
<dbReference type="GO" id="GO:0004518">
    <property type="term" value="F:nuclease activity"/>
    <property type="evidence" value="ECO:0007669"/>
    <property type="project" value="UniProtKB-KW"/>
</dbReference>
<dbReference type="BioCyc" id="ECAT999415-HMP:GTTI-276-MONOMER"/>
<evidence type="ECO:0000256" key="8">
    <source>
        <dbReference type="ARBA" id="ARBA00023204"/>
    </source>
</evidence>
<dbReference type="InterPro" id="IPR036691">
    <property type="entry name" value="Endo/exonu/phosph_ase_sf"/>
</dbReference>
<sequence length="353" mass="40691">MKKLLKMIRNILICILVLAISGLGLLTYKEYQPANKAIIPLVQNSLKKEVSLNQEMNILTWNIGYGALGEQADFFMDGGKSVQSSTKESVQKNLIGIQNIIKNEKPDFALFQEVDYDSKRSYYINEQKVLSAALPYYSSSSALNFKAFYVPYPLPPIGRVNSGIETYSAYRINSSLRYQLPIPFKWPSRTVNLKRCLTLNRINIKNTKKQLVIINLHLEAFDKGEGKKKQTEAVKKLIEDEYKKGNYVIAGGDFNQTFTHISLQNYPRYKNKWQPGTIDTSVFKGFNCVMDNTYPTARSLDKAYRNKFNHQYYMIDGYMVSKNITIKKIETKNYHFKYSDHNPVKLTFLLNPI</sequence>
<dbReference type="PATRIC" id="fig|999415.3.peg.268"/>
<keyword evidence="6" id="KW-0378">Hydrolase</keyword>
<evidence type="ECO:0000313" key="10">
    <source>
        <dbReference type="EMBL" id="EMD17479.1"/>
    </source>
</evidence>
<dbReference type="GO" id="GO:0046872">
    <property type="term" value="F:metal ion binding"/>
    <property type="evidence" value="ECO:0007669"/>
    <property type="project" value="UniProtKB-KW"/>
</dbReference>
<dbReference type="AlphaFoldDB" id="M2PPI9"/>
<evidence type="ECO:0000313" key="11">
    <source>
        <dbReference type="Proteomes" id="UP000011758"/>
    </source>
</evidence>
<keyword evidence="3" id="KW-0540">Nuclease</keyword>
<dbReference type="PANTHER" id="PTHR15822:SF4">
    <property type="entry name" value="TYROSYL-DNA PHOSPHODIESTERASE 2"/>
    <property type="match status" value="1"/>
</dbReference>
<dbReference type="GO" id="GO:0006281">
    <property type="term" value="P:DNA repair"/>
    <property type="evidence" value="ECO:0007669"/>
    <property type="project" value="UniProtKB-KW"/>
</dbReference>
<evidence type="ECO:0000256" key="4">
    <source>
        <dbReference type="ARBA" id="ARBA00022723"/>
    </source>
</evidence>
<dbReference type="SUPFAM" id="SSF56219">
    <property type="entry name" value="DNase I-like"/>
    <property type="match status" value="1"/>
</dbReference>
<dbReference type="STRING" id="999415.HMPREF9943_00266"/>
<keyword evidence="4" id="KW-0479">Metal-binding</keyword>
<evidence type="ECO:0000256" key="6">
    <source>
        <dbReference type="ARBA" id="ARBA00022801"/>
    </source>
</evidence>
<dbReference type="Pfam" id="PF03372">
    <property type="entry name" value="Exo_endo_phos"/>
    <property type="match status" value="1"/>
</dbReference>
<name>M2PPI9_9FIRM</name>
<evidence type="ECO:0000256" key="1">
    <source>
        <dbReference type="ARBA" id="ARBA00001936"/>
    </source>
</evidence>
<dbReference type="eggNOG" id="COG3568">
    <property type="taxonomic scope" value="Bacteria"/>
</dbReference>
<keyword evidence="5" id="KW-0227">DNA damage</keyword>
<keyword evidence="11" id="KW-1185">Reference proteome</keyword>
<dbReference type="GO" id="GO:0016787">
    <property type="term" value="F:hydrolase activity"/>
    <property type="evidence" value="ECO:0007669"/>
    <property type="project" value="UniProtKB-KW"/>
</dbReference>
<keyword evidence="7" id="KW-0460">Magnesium</keyword>
<organism evidence="10 11">
    <name type="scientific">Eggerthia catenaformis OT 569 = DSM 20559</name>
    <dbReference type="NCBI Taxonomy" id="999415"/>
    <lineage>
        <taxon>Bacteria</taxon>
        <taxon>Bacillati</taxon>
        <taxon>Bacillota</taxon>
        <taxon>Erysipelotrichia</taxon>
        <taxon>Erysipelotrichales</taxon>
        <taxon>Coprobacillaceae</taxon>
        <taxon>Eggerthia</taxon>
    </lineage>
</organism>
<dbReference type="Proteomes" id="UP000011758">
    <property type="component" value="Unassembled WGS sequence"/>
</dbReference>
<accession>M2PPI9</accession>
<keyword evidence="8" id="KW-0234">DNA repair</keyword>